<dbReference type="SMART" id="SM01152">
    <property type="entry name" value="DUF167"/>
    <property type="match status" value="1"/>
</dbReference>
<dbReference type="PANTHER" id="PTHR13420">
    <property type="entry name" value="UPF0235 PROTEIN C15ORF40"/>
    <property type="match status" value="1"/>
</dbReference>
<dbReference type="GO" id="GO:0005737">
    <property type="term" value="C:cytoplasm"/>
    <property type="evidence" value="ECO:0007669"/>
    <property type="project" value="TreeGrafter"/>
</dbReference>
<sequence length="75" mass="8411">MLVKVRVFPKSKTNEIIKKSEDSFDMKIRTKPEKGLANKAVISVLASYFKVPAAKIRMVKGAKQRNKIFEVATGT</sequence>
<evidence type="ECO:0000313" key="3">
    <source>
        <dbReference type="EMBL" id="OHA71287.1"/>
    </source>
</evidence>
<evidence type="ECO:0000256" key="2">
    <source>
        <dbReference type="HAMAP-Rule" id="MF_00634"/>
    </source>
</evidence>
<dbReference type="InterPro" id="IPR036591">
    <property type="entry name" value="YggU-like_sf"/>
</dbReference>
<dbReference type="NCBIfam" id="TIGR00251">
    <property type="entry name" value="DUF167 family protein"/>
    <property type="match status" value="1"/>
</dbReference>
<organism evidence="3 4">
    <name type="scientific">Candidatus Wildermuthbacteria bacterium RIFCSPHIGHO2_12_FULL_40_12</name>
    <dbReference type="NCBI Taxonomy" id="1802457"/>
    <lineage>
        <taxon>Bacteria</taxon>
        <taxon>Candidatus Wildermuthiibacteriota</taxon>
    </lineage>
</organism>
<comment type="similarity">
    <text evidence="1 2">Belongs to the UPF0235 family.</text>
</comment>
<protein>
    <recommendedName>
        <fullName evidence="2">UPF0235 protein A3F15_01550</fullName>
    </recommendedName>
</protein>
<reference evidence="3 4" key="1">
    <citation type="journal article" date="2016" name="Nat. Commun.">
        <title>Thousands of microbial genomes shed light on interconnected biogeochemical processes in an aquifer system.</title>
        <authorList>
            <person name="Anantharaman K."/>
            <person name="Brown C.T."/>
            <person name="Hug L.A."/>
            <person name="Sharon I."/>
            <person name="Castelle C.J."/>
            <person name="Probst A.J."/>
            <person name="Thomas B.C."/>
            <person name="Singh A."/>
            <person name="Wilkins M.J."/>
            <person name="Karaoz U."/>
            <person name="Brodie E.L."/>
            <person name="Williams K.H."/>
            <person name="Hubbard S.S."/>
            <person name="Banfield J.F."/>
        </authorList>
    </citation>
    <scope>NUCLEOTIDE SEQUENCE [LARGE SCALE GENOMIC DNA]</scope>
</reference>
<evidence type="ECO:0000256" key="1">
    <source>
        <dbReference type="ARBA" id="ARBA00010364"/>
    </source>
</evidence>
<gene>
    <name evidence="3" type="ORF">A3F15_01550</name>
</gene>
<name>A0A1G2REV2_9BACT</name>
<evidence type="ECO:0000313" key="4">
    <source>
        <dbReference type="Proteomes" id="UP000177078"/>
    </source>
</evidence>
<dbReference type="AlphaFoldDB" id="A0A1G2REV2"/>
<accession>A0A1G2REV2</accession>
<proteinExistence type="inferred from homology"/>
<dbReference type="HAMAP" id="MF_00634">
    <property type="entry name" value="UPF0235"/>
    <property type="match status" value="1"/>
</dbReference>
<dbReference type="InterPro" id="IPR003746">
    <property type="entry name" value="DUF167"/>
</dbReference>
<dbReference type="EMBL" id="MHUC01000006">
    <property type="protein sequence ID" value="OHA71287.1"/>
    <property type="molecule type" value="Genomic_DNA"/>
</dbReference>
<dbReference type="Gene3D" id="3.30.1200.10">
    <property type="entry name" value="YggU-like"/>
    <property type="match status" value="1"/>
</dbReference>
<comment type="caution">
    <text evidence="3">The sequence shown here is derived from an EMBL/GenBank/DDBJ whole genome shotgun (WGS) entry which is preliminary data.</text>
</comment>
<dbReference type="Proteomes" id="UP000177078">
    <property type="component" value="Unassembled WGS sequence"/>
</dbReference>
<dbReference type="SUPFAM" id="SSF69786">
    <property type="entry name" value="YggU-like"/>
    <property type="match status" value="1"/>
</dbReference>
<dbReference type="Pfam" id="PF02594">
    <property type="entry name" value="DUF167"/>
    <property type="match status" value="1"/>
</dbReference>
<dbReference type="PANTHER" id="PTHR13420:SF7">
    <property type="entry name" value="UPF0235 PROTEIN C15ORF40"/>
    <property type="match status" value="1"/>
</dbReference>